<organism evidence="2 3">
    <name type="scientific">Steinernema carpocapsae</name>
    <name type="common">Entomopathogenic nematode</name>
    <dbReference type="NCBI Taxonomy" id="34508"/>
    <lineage>
        <taxon>Eukaryota</taxon>
        <taxon>Metazoa</taxon>
        <taxon>Ecdysozoa</taxon>
        <taxon>Nematoda</taxon>
        <taxon>Chromadorea</taxon>
        <taxon>Rhabditida</taxon>
        <taxon>Tylenchina</taxon>
        <taxon>Panagrolaimomorpha</taxon>
        <taxon>Strongyloidoidea</taxon>
        <taxon>Steinernematidae</taxon>
        <taxon>Steinernema</taxon>
    </lineage>
</organism>
<sequence length="71" mass="7845">MNATVLISILAVLVLIQSVYCQYNLGQILGHHTTHFYGYEAVQHPHHVPSHGWTGWRCAGVNGIFLDCAGK</sequence>
<accession>A0A4U8UHT9</accession>
<evidence type="ECO:0000313" key="3">
    <source>
        <dbReference type="Proteomes" id="UP000298663"/>
    </source>
</evidence>
<reference evidence="2 3" key="1">
    <citation type="journal article" date="2015" name="Genome Biol.">
        <title>Comparative genomics of Steinernema reveals deeply conserved gene regulatory networks.</title>
        <authorList>
            <person name="Dillman A.R."/>
            <person name="Macchietto M."/>
            <person name="Porter C.F."/>
            <person name="Rogers A."/>
            <person name="Williams B."/>
            <person name="Antoshechkin I."/>
            <person name="Lee M.M."/>
            <person name="Goodwin Z."/>
            <person name="Lu X."/>
            <person name="Lewis E.E."/>
            <person name="Goodrich-Blair H."/>
            <person name="Stock S.P."/>
            <person name="Adams B.J."/>
            <person name="Sternberg P.W."/>
            <person name="Mortazavi A."/>
        </authorList>
    </citation>
    <scope>NUCLEOTIDE SEQUENCE [LARGE SCALE GENOMIC DNA]</scope>
    <source>
        <strain evidence="2 3">ALL</strain>
    </source>
</reference>
<gene>
    <name evidence="2" type="ORF">L596_000261</name>
</gene>
<comment type="caution">
    <text evidence="2">The sequence shown here is derived from an EMBL/GenBank/DDBJ whole genome shotgun (WGS) entry which is preliminary data.</text>
</comment>
<protein>
    <submittedName>
        <fullName evidence="2">Uncharacterized protein</fullName>
    </submittedName>
</protein>
<name>A0A4U8UHT9_STECR</name>
<proteinExistence type="predicted"/>
<evidence type="ECO:0000313" key="2">
    <source>
        <dbReference type="EMBL" id="TMS32424.1"/>
    </source>
</evidence>
<evidence type="ECO:0000256" key="1">
    <source>
        <dbReference type="SAM" id="SignalP"/>
    </source>
</evidence>
<feature type="chain" id="PRO_5020581446" evidence="1">
    <location>
        <begin position="22"/>
        <end position="71"/>
    </location>
</feature>
<keyword evidence="1" id="KW-0732">Signal</keyword>
<feature type="signal peptide" evidence="1">
    <location>
        <begin position="1"/>
        <end position="21"/>
    </location>
</feature>
<reference evidence="2 3" key="2">
    <citation type="journal article" date="2019" name="G3 (Bethesda)">
        <title>Hybrid Assembly of the Genome of the Entomopathogenic Nematode Steinernema carpocapsae Identifies the X-Chromosome.</title>
        <authorList>
            <person name="Serra L."/>
            <person name="Macchietto M."/>
            <person name="Macias-Munoz A."/>
            <person name="McGill C.J."/>
            <person name="Rodriguez I.M."/>
            <person name="Rodriguez B."/>
            <person name="Murad R."/>
            <person name="Mortazavi A."/>
        </authorList>
    </citation>
    <scope>NUCLEOTIDE SEQUENCE [LARGE SCALE GENOMIC DNA]</scope>
    <source>
        <strain evidence="2 3">ALL</strain>
    </source>
</reference>
<dbReference type="Proteomes" id="UP000298663">
    <property type="component" value="Unassembled WGS sequence"/>
</dbReference>
<dbReference type="AlphaFoldDB" id="A0A4U8UHT9"/>
<keyword evidence="3" id="KW-1185">Reference proteome</keyword>
<dbReference type="EMBL" id="AZBU02000001">
    <property type="protein sequence ID" value="TMS32424.1"/>
    <property type="molecule type" value="Genomic_DNA"/>
</dbReference>